<dbReference type="Pfam" id="PF10105">
    <property type="entry name" value="DUF2344"/>
    <property type="match status" value="1"/>
</dbReference>
<name>A0A1W9S146_9BACT</name>
<dbReference type="PANTHER" id="PTHR42731">
    <property type="entry name" value="SLL1084 PROTEIN"/>
    <property type="match status" value="1"/>
</dbReference>
<dbReference type="Gene3D" id="3.80.30.20">
    <property type="entry name" value="tm_1862 like domain"/>
    <property type="match status" value="1"/>
</dbReference>
<dbReference type="SFLD" id="SFLDS00029">
    <property type="entry name" value="Radical_SAM"/>
    <property type="match status" value="1"/>
</dbReference>
<dbReference type="SMART" id="SM00729">
    <property type="entry name" value="Elp3"/>
    <property type="match status" value="1"/>
</dbReference>
<dbReference type="InterPro" id="IPR058240">
    <property type="entry name" value="rSAM_sf"/>
</dbReference>
<dbReference type="AlphaFoldDB" id="A0A1W9S146"/>
<dbReference type="InterPro" id="IPR045784">
    <property type="entry name" value="Radical_SAM_N2"/>
</dbReference>
<proteinExistence type="predicted"/>
<dbReference type="SUPFAM" id="SSF102114">
    <property type="entry name" value="Radical SAM enzymes"/>
    <property type="match status" value="1"/>
</dbReference>
<dbReference type="NCBIfam" id="TIGR03960">
    <property type="entry name" value="rSAM_fuse_unch"/>
    <property type="match status" value="1"/>
</dbReference>
<dbReference type="NCBIfam" id="TIGR03936">
    <property type="entry name" value="sam_1_link_chp"/>
    <property type="match status" value="1"/>
</dbReference>
<dbReference type="Pfam" id="PF19864">
    <property type="entry name" value="Radical_SAM_N2"/>
    <property type="match status" value="1"/>
</dbReference>
<comment type="caution">
    <text evidence="2">The sequence shown here is derived from an EMBL/GenBank/DDBJ whole genome shotgun (WGS) entry which is preliminary data.</text>
</comment>
<dbReference type="Gene3D" id="3.40.50.280">
    <property type="entry name" value="Cobalamin-binding domain"/>
    <property type="match status" value="1"/>
</dbReference>
<evidence type="ECO:0000313" key="3">
    <source>
        <dbReference type="Proteomes" id="UP000192611"/>
    </source>
</evidence>
<dbReference type="PROSITE" id="PS51918">
    <property type="entry name" value="RADICAL_SAM"/>
    <property type="match status" value="1"/>
</dbReference>
<dbReference type="InterPro" id="IPR023862">
    <property type="entry name" value="CHP03960_rSAM"/>
</dbReference>
<feature type="domain" description="Radical SAM core" evidence="1">
    <location>
        <begin position="231"/>
        <end position="458"/>
    </location>
</feature>
<reference evidence="3" key="1">
    <citation type="submission" date="2017-03" db="EMBL/GenBank/DDBJ databases">
        <title>Novel pathways for hydrocarbon cycling and metabolic interdependencies in hydrothermal sediment communities.</title>
        <authorList>
            <person name="Dombrowski N."/>
            <person name="Seitz K."/>
            <person name="Teske A."/>
            <person name="Baker B."/>
        </authorList>
    </citation>
    <scope>NUCLEOTIDE SEQUENCE [LARGE SCALE GENOMIC DNA]</scope>
</reference>
<dbReference type="InterPro" id="IPR006638">
    <property type="entry name" value="Elp3/MiaA/NifB-like_rSAM"/>
</dbReference>
<gene>
    <name evidence="2" type="ORF">B6D57_02740</name>
</gene>
<dbReference type="GO" id="GO:0003824">
    <property type="term" value="F:catalytic activity"/>
    <property type="evidence" value="ECO:0007669"/>
    <property type="project" value="InterPro"/>
</dbReference>
<dbReference type="InterPro" id="IPR018768">
    <property type="entry name" value="DUF2344"/>
</dbReference>
<dbReference type="CDD" id="cd01335">
    <property type="entry name" value="Radical_SAM"/>
    <property type="match status" value="1"/>
</dbReference>
<evidence type="ECO:0000259" key="1">
    <source>
        <dbReference type="PROSITE" id="PS51918"/>
    </source>
</evidence>
<sequence length="827" mass="94238">MPGLYDNLLKVQRPSRYTDREVGSIIKREANLRVCLIYPDLYEIATSNLGIQIIYQLLNNLDGVSCERAFLPAPDAIKLIIDSNDTLRSLETRTPLSKFDVLAFSVSYELQYTNILAILDLAKIPFRSEERDGSPLVIMGGYATYSPSPISPVFDIITIGEGEEVARELFTTLRDAKINCLHRDEILSAVKEIEGIYIPQLFEVGERIKTRVVKDLDHMYVPENLIVPNFSSVHDRLSVEIARGCRRGCRFCISGFVQRPYRERSPLRVVEIVNEQLRRTGYDEISLMGLNTIDYTMIAELTKYLTESLREKKIGVSLPSLRIDTPLIDTILNTQMVRPSQITLAPEVGVECLSSAINKEYDRESFIEKIVKLNECGISSIKLYFMIGLPGETDDDAQSIIDLVREIRNRSRSRRLEITVHISAFVPKPHTPLQWSPFADVDTLKSRIKQIRSGLRGRAFKVKYQNVEMSLLEAILGRGDARLFKVIERAYRNGAILDGWYEHFRWDMWRDAIEYCGLFIDDLSGEIPLNYTLPWEFIDTGVSKDYLLSENRSYREKTTTPQCDVNCRRCDACDEFGIRLAGDEHLPETKQEVRRGKRIRLKTPRLRFIFSKTDDARYLSHLDTQRAFHLALRRAEIPVAFTEGYNPLPRLTLGHALALGIEGLCEVGEVRLSEPINAIEFMESMDAELPYGINITSARNLGVGAPEPAEFDILEYSISTPESDSKTLEELAKKTLGGEIARVKRGDKVKLINLQRQIHRWWVDNSTIIVQVRIPDEGATIRINELVNIIFNGELITLSDLKVVRNGVFILLGDRVLSPMDEKTFGY</sequence>
<dbReference type="PANTHER" id="PTHR42731:SF1">
    <property type="entry name" value="RADICAL SAM DOMAIN PROTEIN"/>
    <property type="match status" value="1"/>
</dbReference>
<dbReference type="EMBL" id="NATQ01000045">
    <property type="protein sequence ID" value="OQX90524.1"/>
    <property type="molecule type" value="Genomic_DNA"/>
</dbReference>
<dbReference type="InterPro" id="IPR007197">
    <property type="entry name" value="rSAM"/>
</dbReference>
<protein>
    <recommendedName>
        <fullName evidence="1">Radical SAM core domain-containing protein</fullName>
    </recommendedName>
</protein>
<accession>A0A1W9S146</accession>
<organism evidence="2 3">
    <name type="scientific">Candidatus Coatesbacteria bacterium 4484_99</name>
    <dbReference type="NCBI Taxonomy" id="1970774"/>
    <lineage>
        <taxon>Bacteria</taxon>
        <taxon>Candidatus Coatesiibacteriota</taxon>
    </lineage>
</organism>
<dbReference type="GO" id="GO:0051536">
    <property type="term" value="F:iron-sulfur cluster binding"/>
    <property type="evidence" value="ECO:0007669"/>
    <property type="project" value="InterPro"/>
</dbReference>
<dbReference type="Pfam" id="PF04055">
    <property type="entry name" value="Radical_SAM"/>
    <property type="match status" value="1"/>
</dbReference>
<dbReference type="InterPro" id="IPR023404">
    <property type="entry name" value="rSAM_horseshoe"/>
</dbReference>
<dbReference type="Proteomes" id="UP000192611">
    <property type="component" value="Unassembled WGS sequence"/>
</dbReference>
<dbReference type="SFLD" id="SFLDG01082">
    <property type="entry name" value="B12-binding_domain_containing"/>
    <property type="match status" value="1"/>
</dbReference>
<evidence type="ECO:0000313" key="2">
    <source>
        <dbReference type="EMBL" id="OQX90524.1"/>
    </source>
</evidence>